<evidence type="ECO:0000256" key="1">
    <source>
        <dbReference type="SAM" id="MobiDB-lite"/>
    </source>
</evidence>
<dbReference type="VEuPathDB" id="FungiDB:HMPREF1541_02069"/>
<dbReference type="eggNOG" id="ENOG502THWE">
    <property type="taxonomic scope" value="Eukaryota"/>
</dbReference>
<proteinExistence type="predicted"/>
<reference evidence="2 3" key="1">
    <citation type="submission" date="2013-03" db="EMBL/GenBank/DDBJ databases">
        <title>The Genome Sequence of Phialophora europaea CBS 101466.</title>
        <authorList>
            <consortium name="The Broad Institute Genomics Platform"/>
            <person name="Cuomo C."/>
            <person name="de Hoog S."/>
            <person name="Gorbushina A."/>
            <person name="Walker B."/>
            <person name="Young S.K."/>
            <person name="Zeng Q."/>
            <person name="Gargeya S."/>
            <person name="Fitzgerald M."/>
            <person name="Haas B."/>
            <person name="Abouelleil A."/>
            <person name="Allen A.W."/>
            <person name="Alvarado L."/>
            <person name="Arachchi H.M."/>
            <person name="Berlin A.M."/>
            <person name="Chapman S.B."/>
            <person name="Gainer-Dewar J."/>
            <person name="Goldberg J."/>
            <person name="Griggs A."/>
            <person name="Gujja S."/>
            <person name="Hansen M."/>
            <person name="Howarth C."/>
            <person name="Imamovic A."/>
            <person name="Ireland A."/>
            <person name="Larimer J."/>
            <person name="McCowan C."/>
            <person name="Murphy C."/>
            <person name="Pearson M."/>
            <person name="Poon T.W."/>
            <person name="Priest M."/>
            <person name="Roberts A."/>
            <person name="Saif S."/>
            <person name="Shea T."/>
            <person name="Sisk P."/>
            <person name="Sykes S."/>
            <person name="Wortman J."/>
            <person name="Nusbaum C."/>
            <person name="Birren B."/>
        </authorList>
    </citation>
    <scope>NUCLEOTIDE SEQUENCE [LARGE SCALE GENOMIC DNA]</scope>
    <source>
        <strain evidence="2 3">CBS 101466</strain>
    </source>
</reference>
<dbReference type="AlphaFoldDB" id="W2S2I7"/>
<dbReference type="RefSeq" id="XP_008714647.1">
    <property type="nucleotide sequence ID" value="XM_008716425.1"/>
</dbReference>
<dbReference type="InParanoid" id="W2S2I7"/>
<evidence type="ECO:0000313" key="2">
    <source>
        <dbReference type="EMBL" id="ETN42911.1"/>
    </source>
</evidence>
<feature type="region of interest" description="Disordered" evidence="1">
    <location>
        <begin position="331"/>
        <end position="358"/>
    </location>
</feature>
<feature type="region of interest" description="Disordered" evidence="1">
    <location>
        <begin position="60"/>
        <end position="197"/>
    </location>
</feature>
<feature type="compositionally biased region" description="Pro residues" evidence="1">
    <location>
        <begin position="96"/>
        <end position="105"/>
    </location>
</feature>
<feature type="compositionally biased region" description="Polar residues" evidence="1">
    <location>
        <begin position="435"/>
        <end position="449"/>
    </location>
</feature>
<dbReference type="GeneID" id="19969408"/>
<evidence type="ECO:0000313" key="3">
    <source>
        <dbReference type="Proteomes" id="UP000030752"/>
    </source>
</evidence>
<gene>
    <name evidence="2" type="ORF">HMPREF1541_02069</name>
</gene>
<feature type="compositionally biased region" description="Low complexity" evidence="1">
    <location>
        <begin position="106"/>
        <end position="118"/>
    </location>
</feature>
<feature type="compositionally biased region" description="Basic and acidic residues" evidence="1">
    <location>
        <begin position="389"/>
        <end position="400"/>
    </location>
</feature>
<dbReference type="OrthoDB" id="4225223at2759"/>
<organism evidence="2 3">
    <name type="scientific">Cyphellophora europaea (strain CBS 101466)</name>
    <name type="common">Phialophora europaea</name>
    <dbReference type="NCBI Taxonomy" id="1220924"/>
    <lineage>
        <taxon>Eukaryota</taxon>
        <taxon>Fungi</taxon>
        <taxon>Dikarya</taxon>
        <taxon>Ascomycota</taxon>
        <taxon>Pezizomycotina</taxon>
        <taxon>Eurotiomycetes</taxon>
        <taxon>Chaetothyriomycetidae</taxon>
        <taxon>Chaetothyriales</taxon>
        <taxon>Cyphellophoraceae</taxon>
        <taxon>Cyphellophora</taxon>
    </lineage>
</organism>
<dbReference type="STRING" id="1220924.W2S2I7"/>
<feature type="region of interest" description="Disordered" evidence="1">
    <location>
        <begin position="373"/>
        <end position="449"/>
    </location>
</feature>
<feature type="compositionally biased region" description="Basic and acidic residues" evidence="1">
    <location>
        <begin position="416"/>
        <end position="425"/>
    </location>
</feature>
<keyword evidence="3" id="KW-1185">Reference proteome</keyword>
<dbReference type="HOGENOM" id="CLU_550926_0_0_1"/>
<sequence length="449" mass="48614">METTISNIIDMYGGHRVEEEALLPNAHRSQAYRDTVAPLMARQYGGAQSPTLLPLFIKRESGAESPPPLPGFEDDNDAMILPPMPSPSIYQDFSPPASPDIPDMPPMSSSNRARSPSIYPQPPPLSPAGSKNGAPSFVDFARNLPHRGNDIVSPMSSNGSEEHHRQLALDSLAPPSPQDSPDVHPVAVEGDDSYLPGPISGTITQIVVMDMIAPLQELEHVSHTVSPDENAGGAPRPVSANSFEDFLEHGARRLQSQTPSLGASQVSGLATQGFLGAQRFTEEEKQQILSHASGKYPGNGSLPDALKARMSTRSSMSQRAGSLMRALSTRKGAAGAGSIHRRGASEAAATGEYVPGRKKLAIQPTSYQLYGEAAWAKDDKKKRTKNKRTSKESNKSEDGQKMGLWEGARHRLTRTASEKRREKLKSSIKLVGPTHISQRKNAQQDLMRW</sequence>
<name>W2S2I7_CYPE1</name>
<dbReference type="Proteomes" id="UP000030752">
    <property type="component" value="Unassembled WGS sequence"/>
</dbReference>
<accession>W2S2I7</accession>
<protein>
    <submittedName>
        <fullName evidence="2">Uncharacterized protein</fullName>
    </submittedName>
</protein>
<dbReference type="EMBL" id="KB822718">
    <property type="protein sequence ID" value="ETN42911.1"/>
    <property type="molecule type" value="Genomic_DNA"/>
</dbReference>